<accession>A0AAV0W159</accession>
<proteinExistence type="predicted"/>
<dbReference type="AlphaFoldDB" id="A0AAV0W159"/>
<protein>
    <submittedName>
        <fullName evidence="2">Uncharacterized protein</fullName>
    </submittedName>
</protein>
<keyword evidence="3" id="KW-1185">Reference proteome</keyword>
<evidence type="ECO:0000313" key="3">
    <source>
        <dbReference type="Proteomes" id="UP001160148"/>
    </source>
</evidence>
<keyword evidence="1" id="KW-0472">Membrane</keyword>
<reference evidence="2 3" key="1">
    <citation type="submission" date="2023-01" db="EMBL/GenBank/DDBJ databases">
        <authorList>
            <person name="Whitehead M."/>
        </authorList>
    </citation>
    <scope>NUCLEOTIDE SEQUENCE [LARGE SCALE GENOMIC DNA]</scope>
</reference>
<keyword evidence="1" id="KW-1133">Transmembrane helix</keyword>
<feature type="transmembrane region" description="Helical" evidence="1">
    <location>
        <begin position="128"/>
        <end position="151"/>
    </location>
</feature>
<comment type="caution">
    <text evidence="2">The sequence shown here is derived from an EMBL/GenBank/DDBJ whole genome shotgun (WGS) entry which is preliminary data.</text>
</comment>
<keyword evidence="1" id="KW-0812">Transmembrane</keyword>
<dbReference type="EMBL" id="CARXXK010000001">
    <property type="protein sequence ID" value="CAI6348016.1"/>
    <property type="molecule type" value="Genomic_DNA"/>
</dbReference>
<evidence type="ECO:0000256" key="1">
    <source>
        <dbReference type="SAM" id="Phobius"/>
    </source>
</evidence>
<evidence type="ECO:0000313" key="2">
    <source>
        <dbReference type="EMBL" id="CAI6348016.1"/>
    </source>
</evidence>
<organism evidence="2 3">
    <name type="scientific">Macrosiphum euphorbiae</name>
    <name type="common">potato aphid</name>
    <dbReference type="NCBI Taxonomy" id="13131"/>
    <lineage>
        <taxon>Eukaryota</taxon>
        <taxon>Metazoa</taxon>
        <taxon>Ecdysozoa</taxon>
        <taxon>Arthropoda</taxon>
        <taxon>Hexapoda</taxon>
        <taxon>Insecta</taxon>
        <taxon>Pterygota</taxon>
        <taxon>Neoptera</taxon>
        <taxon>Paraneoptera</taxon>
        <taxon>Hemiptera</taxon>
        <taxon>Sternorrhyncha</taxon>
        <taxon>Aphidomorpha</taxon>
        <taxon>Aphidoidea</taxon>
        <taxon>Aphididae</taxon>
        <taxon>Macrosiphini</taxon>
        <taxon>Macrosiphum</taxon>
    </lineage>
</organism>
<gene>
    <name evidence="2" type="ORF">MEUPH1_LOCUS4737</name>
</gene>
<sequence>MKAELFTVQLLDFPLSTNKNGTEIQSRDVYIFPFRRHNHVLNLYGPLIKSNANCTLRVLDKLDNVMAWRHVPISEANRCFCVWICECACTTIEDQLFASNCKTMSHEAFNGAGFRGAIMPQICTSDSISILSIIKLTCIFVSTFFIIRFFIGTTEVNDYE</sequence>
<dbReference type="Proteomes" id="UP001160148">
    <property type="component" value="Unassembled WGS sequence"/>
</dbReference>
<name>A0AAV0W159_9HEMI</name>